<comment type="caution">
    <text evidence="4">The sequence shown here is derived from an EMBL/GenBank/DDBJ whole genome shotgun (WGS) entry which is preliminary data.</text>
</comment>
<keyword evidence="2" id="KW-0560">Oxidoreductase</keyword>
<dbReference type="STRING" id="1802306.A3C72_01820"/>
<protein>
    <recommendedName>
        <fullName evidence="2">dTDP-4-dehydrorhamnose reductase</fullName>
        <ecNumber evidence="2">1.1.1.133</ecNumber>
    </recommendedName>
</protein>
<evidence type="ECO:0000259" key="3">
    <source>
        <dbReference type="Pfam" id="PF04321"/>
    </source>
</evidence>
<name>A0A1G2ML08_9BACT</name>
<accession>A0A1G2ML08</accession>
<dbReference type="GO" id="GO:0019305">
    <property type="term" value="P:dTDP-rhamnose biosynthetic process"/>
    <property type="evidence" value="ECO:0007669"/>
    <property type="project" value="UniProtKB-UniPathway"/>
</dbReference>
<proteinExistence type="inferred from homology"/>
<evidence type="ECO:0000313" key="4">
    <source>
        <dbReference type="EMBL" id="OHA24615.1"/>
    </source>
</evidence>
<evidence type="ECO:0000256" key="2">
    <source>
        <dbReference type="RuleBase" id="RU364082"/>
    </source>
</evidence>
<dbReference type="CDD" id="cd05254">
    <property type="entry name" value="dTDP_HR_like_SDR_e"/>
    <property type="match status" value="1"/>
</dbReference>
<dbReference type="InterPro" id="IPR036291">
    <property type="entry name" value="NAD(P)-bd_dom_sf"/>
</dbReference>
<comment type="function">
    <text evidence="2">Catalyzes the reduction of dTDP-6-deoxy-L-lyxo-4-hexulose to yield dTDP-L-rhamnose.</text>
</comment>
<keyword evidence="2" id="KW-0521">NADP</keyword>
<dbReference type="Proteomes" id="UP000177130">
    <property type="component" value="Unassembled WGS sequence"/>
</dbReference>
<comment type="pathway">
    <text evidence="2">Carbohydrate biosynthesis; dTDP-L-rhamnose biosynthesis.</text>
</comment>
<sequence length="289" mass="32201">MGKKILILGASGLLGQELSRVVTSNDNYNVLQPAHNELDLTKIDALEAYISAHKPEFIINCAALINVDKIEEDPLPAFQLNALVPGHLASICAHLKIKGVIIQMSTSYVFGHRNTPFTEEDSACPINMYGKSKALGETLLSSYANKGNLKYYIIRTSWLYSRFRDTFVDETAKKLLSKITVNATVDQYGNPTNAEHLASFIISELIEKDHPQNIIHAINKTPESGVNRYEWALAIAEALGVSSDLVIAAKAENIFKTPRPRAILQKSQKCNMPDWRESTNQYIHLKYGQ</sequence>
<dbReference type="PANTHER" id="PTHR10491">
    <property type="entry name" value="DTDP-4-DEHYDRORHAMNOSE REDUCTASE"/>
    <property type="match status" value="1"/>
</dbReference>
<dbReference type="AlphaFoldDB" id="A0A1G2ML08"/>
<dbReference type="Pfam" id="PF04321">
    <property type="entry name" value="RmlD_sub_bind"/>
    <property type="match status" value="1"/>
</dbReference>
<dbReference type="SUPFAM" id="SSF51735">
    <property type="entry name" value="NAD(P)-binding Rossmann-fold domains"/>
    <property type="match status" value="1"/>
</dbReference>
<dbReference type="PANTHER" id="PTHR10491:SF4">
    <property type="entry name" value="METHIONINE ADENOSYLTRANSFERASE 2 SUBUNIT BETA"/>
    <property type="match status" value="1"/>
</dbReference>
<comment type="similarity">
    <text evidence="1 2">Belongs to the dTDP-4-dehydrorhamnose reductase family.</text>
</comment>
<dbReference type="EMBL" id="MHRK01000008">
    <property type="protein sequence ID" value="OHA24615.1"/>
    <property type="molecule type" value="Genomic_DNA"/>
</dbReference>
<dbReference type="Gene3D" id="3.90.25.10">
    <property type="entry name" value="UDP-galactose 4-epimerase, domain 1"/>
    <property type="match status" value="1"/>
</dbReference>
<dbReference type="GO" id="GO:0008831">
    <property type="term" value="F:dTDP-4-dehydrorhamnose reductase activity"/>
    <property type="evidence" value="ECO:0007669"/>
    <property type="project" value="UniProtKB-EC"/>
</dbReference>
<dbReference type="InterPro" id="IPR029903">
    <property type="entry name" value="RmlD-like-bd"/>
</dbReference>
<reference evidence="4 5" key="1">
    <citation type="journal article" date="2016" name="Nat. Commun.">
        <title>Thousands of microbial genomes shed light on interconnected biogeochemical processes in an aquifer system.</title>
        <authorList>
            <person name="Anantharaman K."/>
            <person name="Brown C.T."/>
            <person name="Hug L.A."/>
            <person name="Sharon I."/>
            <person name="Castelle C.J."/>
            <person name="Probst A.J."/>
            <person name="Thomas B.C."/>
            <person name="Singh A."/>
            <person name="Wilkins M.J."/>
            <person name="Karaoz U."/>
            <person name="Brodie E.L."/>
            <person name="Williams K.H."/>
            <person name="Hubbard S.S."/>
            <person name="Banfield J.F."/>
        </authorList>
    </citation>
    <scope>NUCLEOTIDE SEQUENCE [LARGE SCALE GENOMIC DNA]</scope>
</reference>
<dbReference type="UniPathway" id="UPA00124"/>
<dbReference type="EC" id="1.1.1.133" evidence="2"/>
<evidence type="ECO:0000256" key="1">
    <source>
        <dbReference type="ARBA" id="ARBA00010944"/>
    </source>
</evidence>
<organism evidence="4 5">
    <name type="scientific">Candidatus Taylorbacteria bacterium RIFCSPHIGHO2_02_FULL_43_32b</name>
    <dbReference type="NCBI Taxonomy" id="1802306"/>
    <lineage>
        <taxon>Bacteria</taxon>
        <taxon>Candidatus Tayloriibacteriota</taxon>
    </lineage>
</organism>
<gene>
    <name evidence="4" type="ORF">A3C72_01820</name>
</gene>
<evidence type="ECO:0000313" key="5">
    <source>
        <dbReference type="Proteomes" id="UP000177130"/>
    </source>
</evidence>
<dbReference type="Gene3D" id="3.40.50.720">
    <property type="entry name" value="NAD(P)-binding Rossmann-like Domain"/>
    <property type="match status" value="1"/>
</dbReference>
<feature type="domain" description="RmlD-like substrate binding" evidence="3">
    <location>
        <begin position="4"/>
        <end position="283"/>
    </location>
</feature>
<dbReference type="GO" id="GO:0005829">
    <property type="term" value="C:cytosol"/>
    <property type="evidence" value="ECO:0007669"/>
    <property type="project" value="TreeGrafter"/>
</dbReference>
<dbReference type="InterPro" id="IPR005913">
    <property type="entry name" value="dTDP_dehydrorham_reduct"/>
</dbReference>